<name>A0AAD3HAD0_9STRA</name>
<feature type="domain" description="Metallo-beta-lactamase" evidence="12">
    <location>
        <begin position="515"/>
        <end position="545"/>
    </location>
</feature>
<feature type="region of interest" description="Disordered" evidence="11">
    <location>
        <begin position="417"/>
        <end position="439"/>
    </location>
</feature>
<dbReference type="AlphaFoldDB" id="A0AAD3HAD0"/>
<accession>A0AAD3HAD0</accession>
<keyword evidence="9" id="KW-0378">Hydrolase</keyword>
<feature type="compositionally biased region" description="Acidic residues" evidence="11">
    <location>
        <begin position="162"/>
        <end position="186"/>
    </location>
</feature>
<protein>
    <recommendedName>
        <fullName evidence="4">ribonuclease Z</fullName>
        <ecNumber evidence="4">3.1.26.11</ecNumber>
    </recommendedName>
</protein>
<gene>
    <name evidence="13" type="ORF">CTEN210_12294</name>
</gene>
<dbReference type="GO" id="GO:0042781">
    <property type="term" value="F:3'-tRNA processing endoribonuclease activity"/>
    <property type="evidence" value="ECO:0007669"/>
    <property type="project" value="UniProtKB-EC"/>
</dbReference>
<dbReference type="InterPro" id="IPR001279">
    <property type="entry name" value="Metallo-B-lactamas"/>
</dbReference>
<keyword evidence="10" id="KW-0862">Zinc</keyword>
<sequence>MSKHHVFKCRLDTLTDGSEFSGSGTIFLTIVRVSHSQEETIVARYALNGISPLISRLASDQALKLSHVRACFLSSMSVDCTAGLAALLLSLSNYSITGKLHVVASDGIDRYMEFLNELVLKRRNYPQVCSCVVPDDASVWWNVYQDEFIQVFAKRVRRGGDIDESESESSEEEDSDSDESDEEENIQENKDSTDAETLVYVIKVNCTEKPISFAVLPSISNATIPKKIFAGLPEEVTSQSDSKLDFILHINPYPDEREDDPQICQHLKSIAKLHLFTRPTNARRDEGILIRSLHQSRLLHRQLPFAFPLCDDEKKRNPIDSCEYNNNTSTKIHRLRSASTLHIDEIVSSSSNFAHSFESHVKNIKSKVERIANSSMDISTEMAKEFNQLSSFYSGGQNEKKAASSMDHIDANEIDLSGSEDDEESIGPPTKKLKCNESKNNEDEISKTLLDKSVPQLLVLGTGCASPSALRGSSGHALFLPTIINHVADLSLTLVLECGEGFLTNLQRYCPTEHPVEKHLEQIRIIWISHAHLDHYGGLPSLVHEIIKLNEGRNMCTCFQLRGNTPPIINMCQQSNATEKDYTCHTCQGKTPPIIISPSKVLEYLDLSLRCKNGFLNGKKMYIGVNHRDFDSSPFTEQIRQQVFNIELDSSFPNEKQSYRPFRFLKNVMVDHCPNAFGCLFGLNPASIMDKKIFTICYSGDTRPSSNLVQACNHFTYSCGDKVSFLLHEATFDNDERGKVEAKKKRHTTIEEAKNIASQISVDTTLLTHFSQRYPKLPPGFDRDTNHNVGFAFDGMLIPLQNTNLKQAMVQVTCLAVAVLSGEN</sequence>
<keyword evidence="14" id="KW-1185">Reference proteome</keyword>
<dbReference type="Gene3D" id="3.60.15.10">
    <property type="entry name" value="Ribonuclease Z/Hydroxyacylglutathione hydrolase-like"/>
    <property type="match status" value="2"/>
</dbReference>
<evidence type="ECO:0000259" key="12">
    <source>
        <dbReference type="Pfam" id="PF00753"/>
    </source>
</evidence>
<dbReference type="PANTHER" id="PTHR12553:SF49">
    <property type="entry name" value="ZINC PHOSPHODIESTERASE ELAC PROTEIN 2"/>
    <property type="match status" value="1"/>
</dbReference>
<dbReference type="Pfam" id="PF00753">
    <property type="entry name" value="Lactamase_B"/>
    <property type="match status" value="1"/>
</dbReference>
<comment type="caution">
    <text evidence="13">The sequence shown here is derived from an EMBL/GenBank/DDBJ whole genome shotgun (WGS) entry which is preliminary data.</text>
</comment>
<comment type="catalytic activity">
    <reaction evidence="1">
        <text>Endonucleolytic cleavage of RNA, removing extra 3' nucleotides from tRNA precursor, generating 3' termini of tRNAs. A 3'-hydroxy group is left at the tRNA terminus and a 5'-phosphoryl group is left at the trailer molecule.</text>
        <dbReference type="EC" id="3.1.26.11"/>
    </reaction>
</comment>
<evidence type="ECO:0000313" key="14">
    <source>
        <dbReference type="Proteomes" id="UP001054902"/>
    </source>
</evidence>
<evidence type="ECO:0000313" key="13">
    <source>
        <dbReference type="EMBL" id="GFH55818.1"/>
    </source>
</evidence>
<evidence type="ECO:0000256" key="1">
    <source>
        <dbReference type="ARBA" id="ARBA00000402"/>
    </source>
</evidence>
<keyword evidence="8" id="KW-0255">Endonuclease</keyword>
<dbReference type="EMBL" id="BLLK01000051">
    <property type="protein sequence ID" value="GFH55818.1"/>
    <property type="molecule type" value="Genomic_DNA"/>
</dbReference>
<keyword evidence="6" id="KW-0540">Nuclease</keyword>
<evidence type="ECO:0000256" key="10">
    <source>
        <dbReference type="ARBA" id="ARBA00022833"/>
    </source>
</evidence>
<evidence type="ECO:0000256" key="8">
    <source>
        <dbReference type="ARBA" id="ARBA00022759"/>
    </source>
</evidence>
<evidence type="ECO:0000256" key="9">
    <source>
        <dbReference type="ARBA" id="ARBA00022801"/>
    </source>
</evidence>
<dbReference type="InterPro" id="IPR036866">
    <property type="entry name" value="RibonucZ/Hydroxyglut_hydro"/>
</dbReference>
<dbReference type="InterPro" id="IPR047151">
    <property type="entry name" value="RNZ2-like"/>
</dbReference>
<dbReference type="PANTHER" id="PTHR12553">
    <property type="entry name" value="ZINC PHOSPHODIESTERASE ELAC PROTEIN 2"/>
    <property type="match status" value="1"/>
</dbReference>
<evidence type="ECO:0000256" key="7">
    <source>
        <dbReference type="ARBA" id="ARBA00022723"/>
    </source>
</evidence>
<dbReference type="EC" id="3.1.26.11" evidence="4"/>
<dbReference type="Proteomes" id="UP001054902">
    <property type="component" value="Unassembled WGS sequence"/>
</dbReference>
<comment type="cofactor">
    <cofactor evidence="2">
        <name>Zn(2+)</name>
        <dbReference type="ChEBI" id="CHEBI:29105"/>
    </cofactor>
</comment>
<keyword evidence="5" id="KW-0819">tRNA processing</keyword>
<dbReference type="GO" id="GO:1990180">
    <property type="term" value="P:mitochondrial tRNA 3'-end processing"/>
    <property type="evidence" value="ECO:0007669"/>
    <property type="project" value="TreeGrafter"/>
</dbReference>
<evidence type="ECO:0000256" key="6">
    <source>
        <dbReference type="ARBA" id="ARBA00022722"/>
    </source>
</evidence>
<feature type="region of interest" description="Disordered" evidence="11">
    <location>
        <begin position="161"/>
        <end position="191"/>
    </location>
</feature>
<dbReference type="GO" id="GO:0005739">
    <property type="term" value="C:mitochondrion"/>
    <property type="evidence" value="ECO:0007669"/>
    <property type="project" value="TreeGrafter"/>
</dbReference>
<comment type="similarity">
    <text evidence="3">Belongs to the RNase Z family.</text>
</comment>
<evidence type="ECO:0000256" key="2">
    <source>
        <dbReference type="ARBA" id="ARBA00001947"/>
    </source>
</evidence>
<reference evidence="13 14" key="1">
    <citation type="journal article" date="2021" name="Sci. Rep.">
        <title>The genome of the diatom Chaetoceros tenuissimus carries an ancient integrated fragment of an extant virus.</title>
        <authorList>
            <person name="Hongo Y."/>
            <person name="Kimura K."/>
            <person name="Takaki Y."/>
            <person name="Yoshida Y."/>
            <person name="Baba S."/>
            <person name="Kobayashi G."/>
            <person name="Nagasaki K."/>
            <person name="Hano T."/>
            <person name="Tomaru Y."/>
        </authorList>
    </citation>
    <scope>NUCLEOTIDE SEQUENCE [LARGE SCALE GENOMIC DNA]</scope>
    <source>
        <strain evidence="13 14">NIES-3715</strain>
    </source>
</reference>
<organism evidence="13 14">
    <name type="scientific">Chaetoceros tenuissimus</name>
    <dbReference type="NCBI Taxonomy" id="426638"/>
    <lineage>
        <taxon>Eukaryota</taxon>
        <taxon>Sar</taxon>
        <taxon>Stramenopiles</taxon>
        <taxon>Ochrophyta</taxon>
        <taxon>Bacillariophyta</taxon>
        <taxon>Coscinodiscophyceae</taxon>
        <taxon>Chaetocerotophycidae</taxon>
        <taxon>Chaetocerotales</taxon>
        <taxon>Chaetocerotaceae</taxon>
        <taxon>Chaetoceros</taxon>
    </lineage>
</organism>
<dbReference type="GO" id="GO:0046872">
    <property type="term" value="F:metal ion binding"/>
    <property type="evidence" value="ECO:0007669"/>
    <property type="project" value="UniProtKB-KW"/>
</dbReference>
<evidence type="ECO:0000256" key="3">
    <source>
        <dbReference type="ARBA" id="ARBA00007823"/>
    </source>
</evidence>
<evidence type="ECO:0000256" key="5">
    <source>
        <dbReference type="ARBA" id="ARBA00022694"/>
    </source>
</evidence>
<evidence type="ECO:0000256" key="11">
    <source>
        <dbReference type="SAM" id="MobiDB-lite"/>
    </source>
</evidence>
<keyword evidence="7" id="KW-0479">Metal-binding</keyword>
<evidence type="ECO:0000256" key="4">
    <source>
        <dbReference type="ARBA" id="ARBA00012477"/>
    </source>
</evidence>
<proteinExistence type="inferred from homology"/>
<dbReference type="SUPFAM" id="SSF56281">
    <property type="entry name" value="Metallo-hydrolase/oxidoreductase"/>
    <property type="match status" value="1"/>
</dbReference>